<evidence type="ECO:0000313" key="7">
    <source>
        <dbReference type="EMBL" id="PIZ93568.1"/>
    </source>
</evidence>
<dbReference type="GO" id="GO:0006304">
    <property type="term" value="P:DNA modification"/>
    <property type="evidence" value="ECO:0007669"/>
    <property type="project" value="InterPro"/>
</dbReference>
<dbReference type="PANTHER" id="PTHR33841:SF1">
    <property type="entry name" value="DNA METHYLTRANSFERASE A"/>
    <property type="match status" value="1"/>
</dbReference>
<evidence type="ECO:0000313" key="8">
    <source>
        <dbReference type="Proteomes" id="UP000228750"/>
    </source>
</evidence>
<sequence>MNFPMLNNDIKYWDQLCESFEAACGVFGAKKILELPFDINDWDGLGGFYEKNTTKQHKSKYGQFFTPKSIVEYLIKSTRYKKTYTIADISCGSGRFLLGVIEKLVDSRADLQDIQNRVFGFDIDPVLTRISLANIRGYLAKNGYKITLDTDFNIECKNSLEGVGGLFSKKYEFDCILGNPPYLKASPKQNLGHPNLYASFVETGVSFLKKGGSLGYIIPKSFVSGAYFSKLRQILTEQVLTEEIITLYERNGAFSDVLQEQVLLTIQNSEPTKKDVTVGVAFTNGKFEISTFKSPYNTVFWEDIVCIPSNEFDMRLVNKCFKNGFKKIAHAGLRVSTGQIVPYRMKEYLTEEDKKNHRPIYWSHNIAARKFEPNKKQKGRQHMMIDCKEIETEKLHEPVLAFKRISAKEQSRRLEGALIPGHSQGYFLENHLNFIKREHEQAPSLEVLQILLNSALWDRLFRLINGNTQVSAKEIRIFPIPHDIDFLEEAAKNQTDHEHLESAINTAYGLTTDESNYVLSGRNEIM</sequence>
<dbReference type="AlphaFoldDB" id="A0A2M7V4V5"/>
<keyword evidence="2" id="KW-0489">Methyltransferase</keyword>
<evidence type="ECO:0000256" key="3">
    <source>
        <dbReference type="ARBA" id="ARBA00022679"/>
    </source>
</evidence>
<comment type="catalytic activity">
    <reaction evidence="5">
        <text>a 2'-deoxyadenosine in DNA + S-adenosyl-L-methionine = an N(6)-methyl-2'-deoxyadenosine in DNA + S-adenosyl-L-homocysteine + H(+)</text>
        <dbReference type="Rhea" id="RHEA:15197"/>
        <dbReference type="Rhea" id="RHEA-COMP:12418"/>
        <dbReference type="Rhea" id="RHEA-COMP:12419"/>
        <dbReference type="ChEBI" id="CHEBI:15378"/>
        <dbReference type="ChEBI" id="CHEBI:57856"/>
        <dbReference type="ChEBI" id="CHEBI:59789"/>
        <dbReference type="ChEBI" id="CHEBI:90615"/>
        <dbReference type="ChEBI" id="CHEBI:90616"/>
        <dbReference type="EC" id="2.1.1.72"/>
    </reaction>
</comment>
<dbReference type="PROSITE" id="PS00092">
    <property type="entry name" value="N6_MTASE"/>
    <property type="match status" value="1"/>
</dbReference>
<dbReference type="Pfam" id="PF07669">
    <property type="entry name" value="Eco57I"/>
    <property type="match status" value="1"/>
</dbReference>
<dbReference type="CDD" id="cd02440">
    <property type="entry name" value="AdoMet_MTases"/>
    <property type="match status" value="1"/>
</dbReference>
<dbReference type="EC" id="2.1.1.72" evidence="1"/>
<accession>A0A2M7V4V5</accession>
<organism evidence="7 8">
    <name type="scientific">Candidatus Magasanikbacteria bacterium CG_4_10_14_0_2_um_filter_41_10</name>
    <dbReference type="NCBI Taxonomy" id="1974638"/>
    <lineage>
        <taxon>Bacteria</taxon>
        <taxon>Candidatus Magasanikiibacteriota</taxon>
    </lineage>
</organism>
<dbReference type="PRINTS" id="PR00507">
    <property type="entry name" value="N12N6MTFRASE"/>
</dbReference>
<reference evidence="8" key="1">
    <citation type="submission" date="2017-09" db="EMBL/GenBank/DDBJ databases">
        <title>Depth-based differentiation of microbial function through sediment-hosted aquifers and enrichment of novel symbionts in the deep terrestrial subsurface.</title>
        <authorList>
            <person name="Probst A.J."/>
            <person name="Ladd B."/>
            <person name="Jarett J.K."/>
            <person name="Geller-Mcgrath D.E."/>
            <person name="Sieber C.M.K."/>
            <person name="Emerson J.B."/>
            <person name="Anantharaman K."/>
            <person name="Thomas B.C."/>
            <person name="Malmstrom R."/>
            <person name="Stieglmeier M."/>
            <person name="Klingl A."/>
            <person name="Woyke T."/>
            <person name="Ryan C.M."/>
            <person name="Banfield J.F."/>
        </authorList>
    </citation>
    <scope>NUCLEOTIDE SEQUENCE [LARGE SCALE GENOMIC DNA]</scope>
</reference>
<dbReference type="Proteomes" id="UP000228750">
    <property type="component" value="Unassembled WGS sequence"/>
</dbReference>
<proteinExistence type="predicted"/>
<dbReference type="PANTHER" id="PTHR33841">
    <property type="entry name" value="DNA METHYLTRANSFERASE YEEA-RELATED"/>
    <property type="match status" value="1"/>
</dbReference>
<gene>
    <name evidence="7" type="ORF">COX82_02400</name>
</gene>
<evidence type="ECO:0000256" key="2">
    <source>
        <dbReference type="ARBA" id="ARBA00022603"/>
    </source>
</evidence>
<dbReference type="GO" id="GO:0032259">
    <property type="term" value="P:methylation"/>
    <property type="evidence" value="ECO:0007669"/>
    <property type="project" value="UniProtKB-KW"/>
</dbReference>
<keyword evidence="3" id="KW-0808">Transferase</keyword>
<dbReference type="InterPro" id="IPR050953">
    <property type="entry name" value="N4_N6_ade-DNA_methylase"/>
</dbReference>
<evidence type="ECO:0000259" key="6">
    <source>
        <dbReference type="Pfam" id="PF07669"/>
    </source>
</evidence>
<evidence type="ECO:0000256" key="4">
    <source>
        <dbReference type="ARBA" id="ARBA00022691"/>
    </source>
</evidence>
<name>A0A2M7V4V5_9BACT</name>
<dbReference type="GO" id="GO:0003676">
    <property type="term" value="F:nucleic acid binding"/>
    <property type="evidence" value="ECO:0007669"/>
    <property type="project" value="InterPro"/>
</dbReference>
<dbReference type="GO" id="GO:0009007">
    <property type="term" value="F:site-specific DNA-methyltransferase (adenine-specific) activity"/>
    <property type="evidence" value="ECO:0007669"/>
    <property type="project" value="UniProtKB-EC"/>
</dbReference>
<feature type="domain" description="Type II methyltransferase M.TaqI-like" evidence="6">
    <location>
        <begin position="117"/>
        <end position="250"/>
    </location>
</feature>
<dbReference type="InterPro" id="IPR002052">
    <property type="entry name" value="DNA_methylase_N6_adenine_CS"/>
</dbReference>
<protein>
    <recommendedName>
        <fullName evidence="1">site-specific DNA-methyltransferase (adenine-specific)</fullName>
        <ecNumber evidence="1">2.1.1.72</ecNumber>
    </recommendedName>
</protein>
<evidence type="ECO:0000256" key="1">
    <source>
        <dbReference type="ARBA" id="ARBA00011900"/>
    </source>
</evidence>
<keyword evidence="4" id="KW-0949">S-adenosyl-L-methionine</keyword>
<dbReference type="InterPro" id="IPR029063">
    <property type="entry name" value="SAM-dependent_MTases_sf"/>
</dbReference>
<dbReference type="Gene3D" id="3.40.50.150">
    <property type="entry name" value="Vaccinia Virus protein VP39"/>
    <property type="match status" value="1"/>
</dbReference>
<dbReference type="InterPro" id="IPR011639">
    <property type="entry name" value="MethylTrfase_TaqI-like_dom"/>
</dbReference>
<comment type="caution">
    <text evidence="7">The sequence shown here is derived from an EMBL/GenBank/DDBJ whole genome shotgun (WGS) entry which is preliminary data.</text>
</comment>
<evidence type="ECO:0000256" key="5">
    <source>
        <dbReference type="ARBA" id="ARBA00047942"/>
    </source>
</evidence>
<dbReference type="SUPFAM" id="SSF53335">
    <property type="entry name" value="S-adenosyl-L-methionine-dependent methyltransferases"/>
    <property type="match status" value="1"/>
</dbReference>
<dbReference type="EMBL" id="PFPJ01000045">
    <property type="protein sequence ID" value="PIZ93568.1"/>
    <property type="molecule type" value="Genomic_DNA"/>
</dbReference>